<dbReference type="AlphaFoldDB" id="A0A6D2I0B4"/>
<organism evidence="1 3">
    <name type="scientific">Microthlaspi erraticum</name>
    <dbReference type="NCBI Taxonomy" id="1685480"/>
    <lineage>
        <taxon>Eukaryota</taxon>
        <taxon>Viridiplantae</taxon>
        <taxon>Streptophyta</taxon>
        <taxon>Embryophyta</taxon>
        <taxon>Tracheophyta</taxon>
        <taxon>Spermatophyta</taxon>
        <taxon>Magnoliopsida</taxon>
        <taxon>eudicotyledons</taxon>
        <taxon>Gunneridae</taxon>
        <taxon>Pentapetalae</taxon>
        <taxon>rosids</taxon>
        <taxon>malvids</taxon>
        <taxon>Brassicales</taxon>
        <taxon>Brassicaceae</taxon>
        <taxon>Coluteocarpeae</taxon>
        <taxon>Microthlaspi</taxon>
    </lineage>
</organism>
<dbReference type="GO" id="GO:0005634">
    <property type="term" value="C:nucleus"/>
    <property type="evidence" value="ECO:0007669"/>
    <property type="project" value="TreeGrafter"/>
</dbReference>
<gene>
    <name evidence="2" type="ORF">MERR_LOCUS33340</name>
    <name evidence="1" type="ORF">MERR_LOCUS9106</name>
</gene>
<name>A0A6D2I0B4_9BRAS</name>
<reference evidence="1 3" key="1">
    <citation type="submission" date="2020-01" db="EMBL/GenBank/DDBJ databases">
        <authorList>
            <person name="Mishra B."/>
        </authorList>
    </citation>
    <scope>NUCLEOTIDE SEQUENCE [LARGE SCALE GENOMIC DNA]</scope>
</reference>
<evidence type="ECO:0000313" key="3">
    <source>
        <dbReference type="Proteomes" id="UP000467841"/>
    </source>
</evidence>
<dbReference type="EMBL" id="CACVBM020001339">
    <property type="protein sequence ID" value="CAA7046105.1"/>
    <property type="molecule type" value="Genomic_DNA"/>
</dbReference>
<keyword evidence="3" id="KW-1185">Reference proteome</keyword>
<accession>A0A6D2I0B4</accession>
<dbReference type="Proteomes" id="UP000467841">
    <property type="component" value="Unassembled WGS sequence"/>
</dbReference>
<dbReference type="GO" id="GO:0005737">
    <property type="term" value="C:cytoplasm"/>
    <property type="evidence" value="ECO:0007669"/>
    <property type="project" value="TreeGrafter"/>
</dbReference>
<dbReference type="PANTHER" id="PTHR11215:SF5">
    <property type="entry name" value="METAL-DEPENDENT PROTEIN HYDROLASE"/>
    <property type="match status" value="1"/>
</dbReference>
<proteinExistence type="predicted"/>
<dbReference type="Pfam" id="PF03690">
    <property type="entry name" value="MYG1_exonuc"/>
    <property type="match status" value="1"/>
</dbReference>
<evidence type="ECO:0000313" key="2">
    <source>
        <dbReference type="EMBL" id="CAA7046105.1"/>
    </source>
</evidence>
<protein>
    <submittedName>
        <fullName evidence="1">Uncharacterized protein</fullName>
    </submittedName>
</protein>
<dbReference type="InterPro" id="IPR003226">
    <property type="entry name" value="MYG1_exonuclease"/>
</dbReference>
<dbReference type="OrthoDB" id="654501at2759"/>
<dbReference type="PANTHER" id="PTHR11215">
    <property type="entry name" value="METAL DEPENDENT HYDROLASE - RELATED"/>
    <property type="match status" value="1"/>
</dbReference>
<evidence type="ECO:0000313" key="1">
    <source>
        <dbReference type="EMBL" id="CAA7021871.1"/>
    </source>
</evidence>
<sequence>MVPDRIVMSKGGDEVMGGKRRRSFLSTGKALLMWRKRFHGGIDRHTMRDLVASIHAVGTEDFVCDEVLDKLDAALDVGGVYDPKRERYDHHRKGFTEHYGLEINAKELIDQTHPDVNRLFLAVYQNFIEAVDAIDNGIHQYGTEKPPRYVNNTSLAHRIGRLNLDWIETDQSTNTVEKS</sequence>
<dbReference type="EMBL" id="CACVBM020000665">
    <property type="protein sequence ID" value="CAA7021871.1"/>
    <property type="molecule type" value="Genomic_DNA"/>
</dbReference>